<feature type="region of interest" description="Disordered" evidence="7">
    <location>
        <begin position="556"/>
        <end position="597"/>
    </location>
</feature>
<keyword evidence="2" id="KW-0862">Zinc</keyword>
<gene>
    <name evidence="9" type="ORF">UA08_08082</name>
</gene>
<reference evidence="9 10" key="1">
    <citation type="submission" date="2015-06" db="EMBL/GenBank/DDBJ databases">
        <title>Talaromyces atroroseus IBT 11181 draft genome.</title>
        <authorList>
            <person name="Rasmussen K.B."/>
            <person name="Rasmussen S."/>
            <person name="Petersen B."/>
            <person name="Sicheritz-Ponten T."/>
            <person name="Mortensen U.H."/>
            <person name="Thrane U."/>
        </authorList>
    </citation>
    <scope>NUCLEOTIDE SEQUENCE [LARGE SCALE GENOMIC DNA]</scope>
    <source>
        <strain evidence="9 10">IBT 11181</strain>
    </source>
</reference>
<evidence type="ECO:0000256" key="4">
    <source>
        <dbReference type="ARBA" id="ARBA00023125"/>
    </source>
</evidence>
<dbReference type="OrthoDB" id="9986881at2759"/>
<keyword evidence="6" id="KW-0539">Nucleus</keyword>
<evidence type="ECO:0000256" key="6">
    <source>
        <dbReference type="ARBA" id="ARBA00023242"/>
    </source>
</evidence>
<evidence type="ECO:0000256" key="3">
    <source>
        <dbReference type="ARBA" id="ARBA00023015"/>
    </source>
</evidence>
<dbReference type="InterPro" id="IPR036864">
    <property type="entry name" value="Zn2-C6_fun-type_DNA-bd_sf"/>
</dbReference>
<feature type="domain" description="Zn(2)-C6 fungal-type" evidence="8">
    <location>
        <begin position="28"/>
        <end position="57"/>
    </location>
</feature>
<feature type="region of interest" description="Disordered" evidence="7">
    <location>
        <begin position="1"/>
        <end position="26"/>
    </location>
</feature>
<dbReference type="SMART" id="SM00066">
    <property type="entry name" value="GAL4"/>
    <property type="match status" value="1"/>
</dbReference>
<evidence type="ECO:0000256" key="7">
    <source>
        <dbReference type="SAM" id="MobiDB-lite"/>
    </source>
</evidence>
<feature type="compositionally biased region" description="Low complexity" evidence="7">
    <location>
        <begin position="122"/>
        <end position="131"/>
    </location>
</feature>
<evidence type="ECO:0000256" key="1">
    <source>
        <dbReference type="ARBA" id="ARBA00022723"/>
    </source>
</evidence>
<keyword evidence="3" id="KW-0805">Transcription regulation</keyword>
<dbReference type="GeneID" id="31007838"/>
<feature type="compositionally biased region" description="Polar residues" evidence="7">
    <location>
        <begin position="1"/>
        <end position="17"/>
    </location>
</feature>
<dbReference type="RefSeq" id="XP_020116682.1">
    <property type="nucleotide sequence ID" value="XM_020263285.1"/>
</dbReference>
<name>A0A225A7E1_TALAT</name>
<feature type="compositionally biased region" description="Polar residues" evidence="7">
    <location>
        <begin position="67"/>
        <end position="90"/>
    </location>
</feature>
<dbReference type="Pfam" id="PF00172">
    <property type="entry name" value="Zn_clus"/>
    <property type="match status" value="1"/>
</dbReference>
<dbReference type="EMBL" id="LFMY01000014">
    <property type="protein sequence ID" value="OKL56561.1"/>
    <property type="molecule type" value="Genomic_DNA"/>
</dbReference>
<evidence type="ECO:0000256" key="2">
    <source>
        <dbReference type="ARBA" id="ARBA00022833"/>
    </source>
</evidence>
<dbReference type="PROSITE" id="PS50048">
    <property type="entry name" value="ZN2_CY6_FUNGAL_2"/>
    <property type="match status" value="1"/>
</dbReference>
<keyword evidence="5" id="KW-0804">Transcription</keyword>
<accession>A0A225A7E1</accession>
<comment type="caution">
    <text evidence="9">The sequence shown here is derived from an EMBL/GenBank/DDBJ whole genome shotgun (WGS) entry which is preliminary data.</text>
</comment>
<dbReference type="AlphaFoldDB" id="A0A225A7E1"/>
<dbReference type="GO" id="GO:0008270">
    <property type="term" value="F:zinc ion binding"/>
    <property type="evidence" value="ECO:0007669"/>
    <property type="project" value="InterPro"/>
</dbReference>
<feature type="compositionally biased region" description="Polar residues" evidence="7">
    <location>
        <begin position="556"/>
        <end position="566"/>
    </location>
</feature>
<keyword evidence="1" id="KW-0479">Metal-binding</keyword>
<protein>
    <recommendedName>
        <fullName evidence="8">Zn(2)-C6 fungal-type domain-containing protein</fullName>
    </recommendedName>
</protein>
<dbReference type="PANTHER" id="PTHR31779">
    <property type="entry name" value="2-NITROPROPANE DIOXYGENASE FAMILY, PUTATIVE (AFU_ORTHOLOGUE AFUA_2G17430)-RELATED"/>
    <property type="match status" value="1"/>
</dbReference>
<dbReference type="PROSITE" id="PS00463">
    <property type="entry name" value="ZN2_CY6_FUNGAL_1"/>
    <property type="match status" value="1"/>
</dbReference>
<evidence type="ECO:0000313" key="9">
    <source>
        <dbReference type="EMBL" id="OKL56561.1"/>
    </source>
</evidence>
<dbReference type="GO" id="GO:0000981">
    <property type="term" value="F:DNA-binding transcription factor activity, RNA polymerase II-specific"/>
    <property type="evidence" value="ECO:0007669"/>
    <property type="project" value="InterPro"/>
</dbReference>
<evidence type="ECO:0000259" key="8">
    <source>
        <dbReference type="PROSITE" id="PS50048"/>
    </source>
</evidence>
<keyword evidence="10" id="KW-1185">Reference proteome</keyword>
<evidence type="ECO:0000313" key="10">
    <source>
        <dbReference type="Proteomes" id="UP000214365"/>
    </source>
</evidence>
<dbReference type="InterPro" id="IPR001138">
    <property type="entry name" value="Zn2Cys6_DnaBD"/>
</dbReference>
<sequence length="650" mass="72524">MNNQQPQIPPEAQSNGITPRKRRRAKIACEPCRERKRKCNARLPCETCIQYEYDCFYAETKRAKPRLSSSVPEQLHASPQSDGTVATTAESGKKHDPKQPPQGPFLGHHRQKQPETSLATVNNSNNNSNSNPSTHLQSLEANSGAAFVRRLGLKIDPSNAPRLHLFAWNVGDRLAGCPSGTPKNITSILSKNEMIHLASVHFDKAAEVYGFIDRVVFFQRLEERWRNPTVITTYDPVLCGVAAMGFLFTQKFPAIVEPDLVETARALLERHSRSTPPSMDTVTGWLVLVAYLRMSSLPHTTWLASCSLMHVAEAANIHLESPSNTIFDRSSEDIDVDSRRRLWGLSLHLHIWASFDLGRTKITIPGASTKPVAPKPGNYTSQILSFLPLTDELDPNKTRTVEDLEADMAQVLAEECDQPCVVLCQVNLLLCIFRRLRAQKSNMLNLQMDRILELAMKGVRAADQLVDTISPWHHTSNIPFQVICLLLSIDNRASLSLLGDAMRCLQRVAMMWDTPVMREAYNTAYLLILLHQRCKEEDAKTLRDVLGIQQTAPAMTSHSTSSAYPISSSNDNNSHYNNSTFQQQQQQQQQQPTTAATTADSAEFLWLEDLIADMPSLREFDLGQFLVQDASQLQDVGVMGGNFGAESLLG</sequence>
<dbReference type="GO" id="GO:0009410">
    <property type="term" value="P:response to xenobiotic stimulus"/>
    <property type="evidence" value="ECO:0007669"/>
    <property type="project" value="TreeGrafter"/>
</dbReference>
<feature type="region of interest" description="Disordered" evidence="7">
    <location>
        <begin position="67"/>
        <end position="137"/>
    </location>
</feature>
<dbReference type="GO" id="GO:0003677">
    <property type="term" value="F:DNA binding"/>
    <property type="evidence" value="ECO:0007669"/>
    <property type="project" value="UniProtKB-KW"/>
</dbReference>
<dbReference type="Proteomes" id="UP000214365">
    <property type="component" value="Unassembled WGS sequence"/>
</dbReference>
<evidence type="ECO:0000256" key="5">
    <source>
        <dbReference type="ARBA" id="ARBA00023163"/>
    </source>
</evidence>
<dbReference type="CDD" id="cd12148">
    <property type="entry name" value="fungal_TF_MHR"/>
    <property type="match status" value="1"/>
</dbReference>
<feature type="compositionally biased region" description="Low complexity" evidence="7">
    <location>
        <begin position="567"/>
        <end position="591"/>
    </location>
</feature>
<dbReference type="InterPro" id="IPR052478">
    <property type="entry name" value="Metabolite_Synth_Reg"/>
</dbReference>
<dbReference type="CDD" id="cd00067">
    <property type="entry name" value="GAL4"/>
    <property type="match status" value="1"/>
</dbReference>
<organism evidence="9 10">
    <name type="scientific">Talaromyces atroroseus</name>
    <dbReference type="NCBI Taxonomy" id="1441469"/>
    <lineage>
        <taxon>Eukaryota</taxon>
        <taxon>Fungi</taxon>
        <taxon>Dikarya</taxon>
        <taxon>Ascomycota</taxon>
        <taxon>Pezizomycotina</taxon>
        <taxon>Eurotiomycetes</taxon>
        <taxon>Eurotiomycetidae</taxon>
        <taxon>Eurotiales</taxon>
        <taxon>Trichocomaceae</taxon>
        <taxon>Talaromyces</taxon>
        <taxon>Talaromyces sect. Trachyspermi</taxon>
    </lineage>
</organism>
<dbReference type="Gene3D" id="4.10.240.10">
    <property type="entry name" value="Zn(2)-C6 fungal-type DNA-binding domain"/>
    <property type="match status" value="1"/>
</dbReference>
<proteinExistence type="predicted"/>
<keyword evidence="4" id="KW-0238">DNA-binding</keyword>
<dbReference type="SUPFAM" id="SSF57701">
    <property type="entry name" value="Zn2/Cys6 DNA-binding domain"/>
    <property type="match status" value="1"/>
</dbReference>
<dbReference type="PANTHER" id="PTHR31779:SF5">
    <property type="entry name" value="ZN(II)2CYS6 TRANSCRIPTION FACTOR (EUROFUNG)"/>
    <property type="match status" value="1"/>
</dbReference>